<dbReference type="RefSeq" id="WP_317609884.1">
    <property type="nucleotide sequence ID" value="NZ_JAGQEX010000007.1"/>
</dbReference>
<dbReference type="AlphaFoldDB" id="A0AAE4Q5G9"/>
<reference evidence="1" key="1">
    <citation type="submission" date="2021-04" db="EMBL/GenBank/DDBJ databases">
        <title>Draft genomes of 20 S. canis strains.</title>
        <authorList>
            <person name="Pagnossin D."/>
            <person name="Weir W."/>
            <person name="Smith A."/>
            <person name="Ure R."/>
            <person name="Oravcova K."/>
        </authorList>
    </citation>
    <scope>NUCLEOTIDE SEQUENCE</scope>
    <source>
        <strain evidence="1">284</strain>
    </source>
</reference>
<accession>A0AAE4Q5G9</accession>
<organism evidence="1 2">
    <name type="scientific">Streptococcus canis</name>
    <dbReference type="NCBI Taxonomy" id="1329"/>
    <lineage>
        <taxon>Bacteria</taxon>
        <taxon>Bacillati</taxon>
        <taxon>Bacillota</taxon>
        <taxon>Bacilli</taxon>
        <taxon>Lactobacillales</taxon>
        <taxon>Streptococcaceae</taxon>
        <taxon>Streptococcus</taxon>
    </lineage>
</organism>
<dbReference type="EMBL" id="JAGQEX010000007">
    <property type="protein sequence ID" value="MDV5976703.1"/>
    <property type="molecule type" value="Genomic_DNA"/>
</dbReference>
<dbReference type="Proteomes" id="UP001186118">
    <property type="component" value="Unassembled WGS sequence"/>
</dbReference>
<name>A0AAE4Q5G9_STRCB</name>
<proteinExistence type="predicted"/>
<evidence type="ECO:0000313" key="1">
    <source>
        <dbReference type="EMBL" id="MDV5976703.1"/>
    </source>
</evidence>
<dbReference type="InterPro" id="IPR006944">
    <property type="entry name" value="Phage/GTA_portal"/>
</dbReference>
<evidence type="ECO:0000313" key="2">
    <source>
        <dbReference type="Proteomes" id="UP001186118"/>
    </source>
</evidence>
<gene>
    <name evidence="1" type="ORF">KB584_04385</name>
</gene>
<sequence>MGIMQNFFNFFGGDQSISRDGSQRRIKAYLKEVGQIIQVKEYALQLCIDKISNALSLASFEIYNKGHPVIGSPMWWLFNMEPNQNQTQNQFMSDLITQMIKNSDGALVIMIDDQFVVAKNYEVIYRAFKPNIYKNVIVAGDYQLNKVFSENEVLHFVINDSKIKSYMDGLYDEYGKLIAGSIRNYNRGNALKIGLKIGSMFDQQFGKNVVDTDDEGNSVTEADIILDEMYENRFKAVLSDKDSITPIEEGLEMAEIVKSSSNTKSGAVTTRDITDVVTDVIHFAGDAFSIPRGILQGDVADAEAIRENFVNFAVRPFADVIETEVNRKLYKRENYQLGNKFKIQTNTILVYSPENFAAAAEALERSGIYNPDELRMKLGEEPLNTDWSQAYYVTKNYARADSSEDSEMKGG</sequence>
<dbReference type="Pfam" id="PF04860">
    <property type="entry name" value="Phage_portal"/>
    <property type="match status" value="1"/>
</dbReference>
<protein>
    <submittedName>
        <fullName evidence="1">Phage portal protein</fullName>
    </submittedName>
</protein>
<comment type="caution">
    <text evidence="1">The sequence shown here is derived from an EMBL/GenBank/DDBJ whole genome shotgun (WGS) entry which is preliminary data.</text>
</comment>